<protein>
    <submittedName>
        <fullName evidence="1">Uncharacterized protein</fullName>
    </submittedName>
</protein>
<evidence type="ECO:0000313" key="2">
    <source>
        <dbReference type="Proteomes" id="UP000092460"/>
    </source>
</evidence>
<dbReference type="InterPro" id="IPR046807">
    <property type="entry name" value="Tra1_central"/>
</dbReference>
<accession>A0A1B0BKQ9</accession>
<name>A0A1B0BKQ9_9MUSC</name>
<dbReference type="AlphaFoldDB" id="A0A1B0BKQ9"/>
<dbReference type="EnsemblMetazoa" id="GPPI033227-RA">
    <property type="protein sequence ID" value="GPPI033227-PA"/>
    <property type="gene ID" value="GPPI033227"/>
</dbReference>
<dbReference type="STRING" id="67801.A0A1B0BKQ9"/>
<organism evidence="1 2">
    <name type="scientific">Glossina palpalis gambiensis</name>
    <dbReference type="NCBI Taxonomy" id="67801"/>
    <lineage>
        <taxon>Eukaryota</taxon>
        <taxon>Metazoa</taxon>
        <taxon>Ecdysozoa</taxon>
        <taxon>Arthropoda</taxon>
        <taxon>Hexapoda</taxon>
        <taxon>Insecta</taxon>
        <taxon>Pterygota</taxon>
        <taxon>Neoptera</taxon>
        <taxon>Endopterygota</taxon>
        <taxon>Diptera</taxon>
        <taxon>Brachycera</taxon>
        <taxon>Muscomorpha</taxon>
        <taxon>Hippoboscoidea</taxon>
        <taxon>Glossinidae</taxon>
        <taxon>Glossina</taxon>
    </lineage>
</organism>
<evidence type="ECO:0000313" key="1">
    <source>
        <dbReference type="EnsemblMetazoa" id="GPPI033227-PA"/>
    </source>
</evidence>
<reference evidence="1" key="2">
    <citation type="submission" date="2020-05" db="UniProtKB">
        <authorList>
            <consortium name="EnsemblMetazoa"/>
        </authorList>
    </citation>
    <scope>IDENTIFICATION</scope>
    <source>
        <strain evidence="1">IAEA</strain>
    </source>
</reference>
<proteinExistence type="predicted"/>
<reference evidence="2" key="1">
    <citation type="submission" date="2015-01" db="EMBL/GenBank/DDBJ databases">
        <authorList>
            <person name="Aksoy S."/>
            <person name="Warren W."/>
            <person name="Wilson R.K."/>
        </authorList>
    </citation>
    <scope>NUCLEOTIDE SEQUENCE [LARGE SCALE GENOMIC DNA]</scope>
    <source>
        <strain evidence="2">IAEA</strain>
    </source>
</reference>
<dbReference type="VEuPathDB" id="VectorBase:GPPI033227"/>
<keyword evidence="2" id="KW-1185">Reference proteome</keyword>
<dbReference type="Proteomes" id="UP000092460">
    <property type="component" value="Unassembled WGS sequence"/>
</dbReference>
<dbReference type="EMBL" id="JXJN01015994">
    <property type="status" value="NOT_ANNOTATED_CDS"/>
    <property type="molecule type" value="Genomic_DNA"/>
</dbReference>
<sequence length="124" mass="14535">MPRMKCKEKKNMTIFLGFWEKFLMMHSQNFLNVYATTFMITWLKAYTGIRPANRFTLELCVDNLQSDFLYDHIQPVRAAFMQALCKTLRNPDNAALVAFHVLGKFGDGNRKMMTEPLRIQYVNS</sequence>
<dbReference type="Pfam" id="PF20175">
    <property type="entry name" value="Tra1_central"/>
    <property type="match status" value="1"/>
</dbReference>